<dbReference type="GO" id="GO:0016491">
    <property type="term" value="F:oxidoreductase activity"/>
    <property type="evidence" value="ECO:0007669"/>
    <property type="project" value="UniProtKB-KW"/>
</dbReference>
<evidence type="ECO:0000256" key="2">
    <source>
        <dbReference type="ARBA" id="ARBA00023002"/>
    </source>
</evidence>
<dbReference type="Proteomes" id="UP000470771">
    <property type="component" value="Unassembled WGS sequence"/>
</dbReference>
<dbReference type="PANTHER" id="PTHR43673">
    <property type="entry name" value="NAD(P)H NITROREDUCTASE YDGI-RELATED"/>
    <property type="match status" value="1"/>
</dbReference>
<reference evidence="4 5" key="1">
    <citation type="submission" date="2019-12" db="EMBL/GenBank/DDBJ databases">
        <authorList>
            <person name="Zhao J."/>
        </authorList>
    </citation>
    <scope>NUCLEOTIDE SEQUENCE [LARGE SCALE GENOMIC DNA]</scope>
    <source>
        <strain evidence="4 5">S-15</strain>
    </source>
</reference>
<accession>A0A6N9NHU9</accession>
<evidence type="ECO:0000313" key="4">
    <source>
        <dbReference type="EMBL" id="NBG65409.1"/>
    </source>
</evidence>
<protein>
    <submittedName>
        <fullName evidence="4">Nitroreductase</fullName>
    </submittedName>
</protein>
<sequence length="183" mass="20399">MNNLIEKRWSPRAFEDKAIEKEKLDEIFTAAGTAPSAFNAQPWRFIVGNKFQNKSVYEQIFSTLAPANKVWAENAPVLVLTVSEIVSSYNGKLNSTAEYDLGASTAYLSLQALELDVYVHQMSGFDTAMARDIFNIPEEMKPLSVIALGYLGDKNILPEALAEKESSKRVRKSLNEVVMIDGF</sequence>
<dbReference type="InterPro" id="IPR029479">
    <property type="entry name" value="Nitroreductase"/>
</dbReference>
<dbReference type="AlphaFoldDB" id="A0A6N9NHU9"/>
<organism evidence="4 5">
    <name type="scientific">Acidiluteibacter ferrifornacis</name>
    <dbReference type="NCBI Taxonomy" id="2692424"/>
    <lineage>
        <taxon>Bacteria</taxon>
        <taxon>Pseudomonadati</taxon>
        <taxon>Bacteroidota</taxon>
        <taxon>Flavobacteriia</taxon>
        <taxon>Flavobacteriales</taxon>
        <taxon>Cryomorphaceae</taxon>
        <taxon>Acidiluteibacter</taxon>
    </lineage>
</organism>
<evidence type="ECO:0000313" key="5">
    <source>
        <dbReference type="Proteomes" id="UP000470771"/>
    </source>
</evidence>
<evidence type="ECO:0000259" key="3">
    <source>
        <dbReference type="Pfam" id="PF00881"/>
    </source>
</evidence>
<gene>
    <name evidence="4" type="ORF">GQN54_04740</name>
</gene>
<dbReference type="Gene3D" id="3.40.109.10">
    <property type="entry name" value="NADH Oxidase"/>
    <property type="match status" value="1"/>
</dbReference>
<proteinExistence type="inferred from homology"/>
<name>A0A6N9NHU9_9FLAO</name>
<dbReference type="SUPFAM" id="SSF55469">
    <property type="entry name" value="FMN-dependent nitroreductase-like"/>
    <property type="match status" value="1"/>
</dbReference>
<dbReference type="RefSeq" id="WP_160632369.1">
    <property type="nucleotide sequence ID" value="NZ_WWNE01000005.1"/>
</dbReference>
<comment type="caution">
    <text evidence="4">The sequence shown here is derived from an EMBL/GenBank/DDBJ whole genome shotgun (WGS) entry which is preliminary data.</text>
</comment>
<keyword evidence="5" id="KW-1185">Reference proteome</keyword>
<dbReference type="CDD" id="cd02138">
    <property type="entry name" value="TdsD-like"/>
    <property type="match status" value="1"/>
</dbReference>
<feature type="domain" description="Nitroreductase" evidence="3">
    <location>
        <begin position="5"/>
        <end position="150"/>
    </location>
</feature>
<dbReference type="PANTHER" id="PTHR43673:SF10">
    <property type="entry name" value="NADH DEHYDROGENASE_NAD(P)H NITROREDUCTASE XCC3605-RELATED"/>
    <property type="match status" value="1"/>
</dbReference>
<dbReference type="InterPro" id="IPR000415">
    <property type="entry name" value="Nitroreductase-like"/>
</dbReference>
<keyword evidence="2" id="KW-0560">Oxidoreductase</keyword>
<comment type="similarity">
    <text evidence="1">Belongs to the nitroreductase family.</text>
</comment>
<dbReference type="Pfam" id="PF00881">
    <property type="entry name" value="Nitroreductase"/>
    <property type="match status" value="1"/>
</dbReference>
<dbReference type="EMBL" id="WWNE01000005">
    <property type="protein sequence ID" value="NBG65409.1"/>
    <property type="molecule type" value="Genomic_DNA"/>
</dbReference>
<evidence type="ECO:0000256" key="1">
    <source>
        <dbReference type="ARBA" id="ARBA00007118"/>
    </source>
</evidence>